<dbReference type="AlphaFoldDB" id="A0A0E3Q7Y8"/>
<evidence type="ECO:0000313" key="2">
    <source>
        <dbReference type="Proteomes" id="UP000033096"/>
    </source>
</evidence>
<dbReference type="KEGG" id="mvc:MSVAZ_2825"/>
<protein>
    <submittedName>
        <fullName evidence="1">Mobile element protein</fullName>
    </submittedName>
</protein>
<dbReference type="PANTHER" id="PTHR34614:SF2">
    <property type="entry name" value="TRANSPOSASE IS4-LIKE DOMAIN-CONTAINING PROTEIN"/>
    <property type="match status" value="1"/>
</dbReference>
<reference evidence="1 2" key="1">
    <citation type="submission" date="2014-07" db="EMBL/GenBank/DDBJ databases">
        <title>Methanogenic archaea and the global carbon cycle.</title>
        <authorList>
            <person name="Henriksen J.R."/>
            <person name="Luke J."/>
            <person name="Reinhart S."/>
            <person name="Benedict M.N."/>
            <person name="Youngblut N.D."/>
            <person name="Metcalf M.E."/>
            <person name="Whitaker R.J."/>
            <person name="Metcalf W.W."/>
        </authorList>
    </citation>
    <scope>NUCLEOTIDE SEQUENCE [LARGE SCALE GENOMIC DNA]</scope>
    <source>
        <strain evidence="1 2">Z-761</strain>
    </source>
</reference>
<name>A0A0E3Q7Y8_9EURY</name>
<keyword evidence="2" id="KW-1185">Reference proteome</keyword>
<evidence type="ECO:0000313" key="1">
    <source>
        <dbReference type="EMBL" id="AKB45094.1"/>
    </source>
</evidence>
<dbReference type="PATRIC" id="fig|1434123.4.peg.3469"/>
<sequence>MKNLKAIRKKEWHFLIRLKNNRLVNPDNKGNVPLETVDIPPKGCVVHLKACGFVKVFWIVSKDGDMQHGVQMCRRWRNKNVKTGQKRKREAGKRGRIYKDEKLKTCYRIDGIIKVNDAFVLKEMEKMGLFILVSNDIRLSPEEMLKYYKGQDKVEK</sequence>
<dbReference type="HOGENOM" id="CLU_1682733_0_0_2"/>
<gene>
    <name evidence="1" type="ORF">MSVAZ_2825</name>
</gene>
<proteinExistence type="predicted"/>
<organism evidence="1 2">
    <name type="scientific">Methanosarcina vacuolata Z-761</name>
    <dbReference type="NCBI Taxonomy" id="1434123"/>
    <lineage>
        <taxon>Archaea</taxon>
        <taxon>Methanobacteriati</taxon>
        <taxon>Methanobacteriota</taxon>
        <taxon>Stenosarchaea group</taxon>
        <taxon>Methanomicrobia</taxon>
        <taxon>Methanosarcinales</taxon>
        <taxon>Methanosarcinaceae</taxon>
        <taxon>Methanosarcina</taxon>
    </lineage>
</organism>
<dbReference type="EMBL" id="CP009520">
    <property type="protein sequence ID" value="AKB45094.1"/>
    <property type="molecule type" value="Genomic_DNA"/>
</dbReference>
<accession>A0A0E3Q7Y8</accession>
<dbReference type="PANTHER" id="PTHR34614">
    <property type="match status" value="1"/>
</dbReference>
<dbReference type="Proteomes" id="UP000033096">
    <property type="component" value="Chromosome"/>
</dbReference>